<keyword evidence="2" id="KW-1185">Reference proteome</keyword>
<gene>
    <name evidence="1" type="ORF">GCM10022295_49650</name>
</gene>
<dbReference type="EMBL" id="BAABCE010000009">
    <property type="protein sequence ID" value="GAA3561537.1"/>
    <property type="molecule type" value="Genomic_DNA"/>
</dbReference>
<accession>A0ABP6X4V2</accession>
<comment type="caution">
    <text evidence="1">The sequence shown here is derived from an EMBL/GenBank/DDBJ whole genome shotgun (WGS) entry which is preliminary data.</text>
</comment>
<dbReference type="Proteomes" id="UP001500707">
    <property type="component" value="Unassembled WGS sequence"/>
</dbReference>
<organism evidence="1 2">
    <name type="scientific">Streptomyces osmaniensis</name>
    <dbReference type="NCBI Taxonomy" id="593134"/>
    <lineage>
        <taxon>Bacteria</taxon>
        <taxon>Bacillati</taxon>
        <taxon>Actinomycetota</taxon>
        <taxon>Actinomycetes</taxon>
        <taxon>Kitasatosporales</taxon>
        <taxon>Streptomycetaceae</taxon>
        <taxon>Streptomyces</taxon>
    </lineage>
</organism>
<reference evidence="2" key="1">
    <citation type="journal article" date="2019" name="Int. J. Syst. Evol. Microbiol.">
        <title>The Global Catalogue of Microorganisms (GCM) 10K type strain sequencing project: providing services to taxonomists for standard genome sequencing and annotation.</title>
        <authorList>
            <consortium name="The Broad Institute Genomics Platform"/>
            <consortium name="The Broad Institute Genome Sequencing Center for Infectious Disease"/>
            <person name="Wu L."/>
            <person name="Ma J."/>
        </authorList>
    </citation>
    <scope>NUCLEOTIDE SEQUENCE [LARGE SCALE GENOMIC DNA]</scope>
    <source>
        <strain evidence="2">JCM 17656</strain>
    </source>
</reference>
<evidence type="ECO:0000313" key="1">
    <source>
        <dbReference type="EMBL" id="GAA3561537.1"/>
    </source>
</evidence>
<proteinExistence type="predicted"/>
<evidence type="ECO:0000313" key="2">
    <source>
        <dbReference type="Proteomes" id="UP001500707"/>
    </source>
</evidence>
<protein>
    <submittedName>
        <fullName evidence="1">Uncharacterized protein</fullName>
    </submittedName>
</protein>
<name>A0ABP6X4V2_9ACTN</name>
<sequence>MRAECGIDASILGFAGSGAAAGSLMGRIRPSVETWIVHHPTYAPTRPVRAPVGTIRDQDVPQAGVRMIPELELMPKRRVRYRSISDAGNPVAVLKLPAGFS</sequence>